<dbReference type="PROSITE" id="PS51257">
    <property type="entry name" value="PROKAR_LIPOPROTEIN"/>
    <property type="match status" value="1"/>
</dbReference>
<organism evidence="1 2">
    <name type="scientific">Shimia thalassica</name>
    <dbReference type="NCBI Taxonomy" id="1715693"/>
    <lineage>
        <taxon>Bacteria</taxon>
        <taxon>Pseudomonadati</taxon>
        <taxon>Pseudomonadota</taxon>
        <taxon>Alphaproteobacteria</taxon>
        <taxon>Rhodobacterales</taxon>
        <taxon>Roseobacteraceae</taxon>
    </lineage>
</organism>
<reference evidence="2" key="1">
    <citation type="submission" date="2015-09" db="EMBL/GenBank/DDBJ databases">
        <authorList>
            <person name="Rodrigo-Torres Lidia"/>
            <person name="Arahal R.David."/>
        </authorList>
    </citation>
    <scope>NUCLEOTIDE SEQUENCE [LARGE SCALE GENOMIC DNA]</scope>
    <source>
        <strain evidence="2">CECT 7735</strain>
    </source>
</reference>
<evidence type="ECO:0000313" key="1">
    <source>
        <dbReference type="EMBL" id="CUJ88367.1"/>
    </source>
</evidence>
<protein>
    <recommendedName>
        <fullName evidence="3">DUF3299 domain-containing protein</fullName>
    </recommendedName>
</protein>
<evidence type="ECO:0008006" key="3">
    <source>
        <dbReference type="Google" id="ProtNLM"/>
    </source>
</evidence>
<name>A0A0P1I3M9_9RHOB</name>
<accession>A0A0P1I3M9</accession>
<dbReference type="EMBL" id="CYTW01000001">
    <property type="protein sequence ID" value="CUJ88367.1"/>
    <property type="molecule type" value="Genomic_DNA"/>
</dbReference>
<dbReference type="AlphaFoldDB" id="A0A0P1I3M9"/>
<proteinExistence type="predicted"/>
<dbReference type="RefSeq" id="WP_145865258.1">
    <property type="nucleotide sequence ID" value="NZ_CYTW01000001.1"/>
</dbReference>
<dbReference type="Proteomes" id="UP000051870">
    <property type="component" value="Unassembled WGS sequence"/>
</dbReference>
<gene>
    <name evidence="1" type="ORF">PH7735_00905</name>
</gene>
<keyword evidence="2" id="KW-1185">Reference proteome</keyword>
<dbReference type="GeneID" id="83879974"/>
<evidence type="ECO:0000313" key="2">
    <source>
        <dbReference type="Proteomes" id="UP000051870"/>
    </source>
</evidence>
<sequence length="157" mass="17727">MKRREFLLNSGGFAACVPTVGWADTSPVPKLEAFQSKMKHGAFRIRDLYNRDQSFSDLALACEGQRVTFRGYMTPPIKEELAFFVLTNIPMAVCPFCEPDLDWPNDILPIYTNRIVWPLPFNVRITATGVFATGAFTDEETGFYSLARLVDATYREG</sequence>